<evidence type="ECO:0008006" key="3">
    <source>
        <dbReference type="Google" id="ProtNLM"/>
    </source>
</evidence>
<dbReference type="EMBL" id="BFAD01000003">
    <property type="protein sequence ID" value="GBE81003.1"/>
    <property type="molecule type" value="Genomic_DNA"/>
</dbReference>
<gene>
    <name evidence="1" type="ORF">SCP_0307260</name>
</gene>
<dbReference type="InParanoid" id="A0A401GFX4"/>
<name>A0A401GFX4_9APHY</name>
<proteinExistence type="predicted"/>
<evidence type="ECO:0000313" key="1">
    <source>
        <dbReference type="EMBL" id="GBE81003.1"/>
    </source>
</evidence>
<dbReference type="OrthoDB" id="3145912at2759"/>
<organism evidence="1 2">
    <name type="scientific">Sparassis crispa</name>
    <dbReference type="NCBI Taxonomy" id="139825"/>
    <lineage>
        <taxon>Eukaryota</taxon>
        <taxon>Fungi</taxon>
        <taxon>Dikarya</taxon>
        <taxon>Basidiomycota</taxon>
        <taxon>Agaricomycotina</taxon>
        <taxon>Agaricomycetes</taxon>
        <taxon>Polyporales</taxon>
        <taxon>Sparassidaceae</taxon>
        <taxon>Sparassis</taxon>
    </lineage>
</organism>
<dbReference type="AlphaFoldDB" id="A0A401GFX4"/>
<evidence type="ECO:0000313" key="2">
    <source>
        <dbReference type="Proteomes" id="UP000287166"/>
    </source>
</evidence>
<dbReference type="GeneID" id="38777920"/>
<keyword evidence="2" id="KW-1185">Reference proteome</keyword>
<sequence length="314" mass="32938">MHSSRLVFADLPTELLRDIFEHAADLDRPTALSLVLVSSPVRRWTEPALYNTVVLSTAPALRAFLAAISHKSPEFVHARVKHLGVFALGPIQSIHRVLHACTGLRTLACGFSLPGYQRTQGARPLHARLSREQHFLGLSCRDGWDTALVGPSVTHLRIHLTAPDSCSPDAPLGLARAAAHEDASTWERFARLAALTHLAVVHAVSPSTPATALLPMLHRLLAPPSSPAGAAGPPNLQLVLVQVIGGACDASAAHASTAALNAAAIAAGGPALRIVAECAPLSVVRQWEDAARGGPGVWEAAEGVVRARLAAARA</sequence>
<dbReference type="Proteomes" id="UP000287166">
    <property type="component" value="Unassembled WGS sequence"/>
</dbReference>
<comment type="caution">
    <text evidence="1">The sequence shown here is derived from an EMBL/GenBank/DDBJ whole genome shotgun (WGS) entry which is preliminary data.</text>
</comment>
<protein>
    <recommendedName>
        <fullName evidence="3">F-box domain-containing protein</fullName>
    </recommendedName>
</protein>
<accession>A0A401GFX4</accession>
<reference evidence="1 2" key="1">
    <citation type="journal article" date="2018" name="Sci. Rep.">
        <title>Genome sequence of the cauliflower mushroom Sparassis crispa (Hanabiratake) and its association with beneficial usage.</title>
        <authorList>
            <person name="Kiyama R."/>
            <person name="Furutani Y."/>
            <person name="Kawaguchi K."/>
            <person name="Nakanishi T."/>
        </authorList>
    </citation>
    <scope>NUCLEOTIDE SEQUENCE [LARGE SCALE GENOMIC DNA]</scope>
</reference>
<dbReference type="RefSeq" id="XP_027611916.1">
    <property type="nucleotide sequence ID" value="XM_027756115.1"/>
</dbReference>